<gene>
    <name evidence="3" type="ORF">AC579_10296</name>
</gene>
<evidence type="ECO:0000313" key="3">
    <source>
        <dbReference type="EMBL" id="KXT12399.1"/>
    </source>
</evidence>
<protein>
    <submittedName>
        <fullName evidence="3">Uncharacterized protein</fullName>
    </submittedName>
</protein>
<accession>A0A139ICG9</accession>
<dbReference type="EMBL" id="LFZO01000152">
    <property type="protein sequence ID" value="KXT12399.1"/>
    <property type="molecule type" value="Genomic_DNA"/>
</dbReference>
<evidence type="ECO:0000256" key="1">
    <source>
        <dbReference type="SAM" id="MobiDB-lite"/>
    </source>
</evidence>
<dbReference type="Proteomes" id="UP000073492">
    <property type="component" value="Unassembled WGS sequence"/>
</dbReference>
<organism evidence="3 4">
    <name type="scientific">Pseudocercospora musae</name>
    <dbReference type="NCBI Taxonomy" id="113226"/>
    <lineage>
        <taxon>Eukaryota</taxon>
        <taxon>Fungi</taxon>
        <taxon>Dikarya</taxon>
        <taxon>Ascomycota</taxon>
        <taxon>Pezizomycotina</taxon>
        <taxon>Dothideomycetes</taxon>
        <taxon>Dothideomycetidae</taxon>
        <taxon>Mycosphaerellales</taxon>
        <taxon>Mycosphaerellaceae</taxon>
        <taxon>Pseudocercospora</taxon>
    </lineage>
</organism>
<feature type="region of interest" description="Disordered" evidence="1">
    <location>
        <begin position="205"/>
        <end position="227"/>
    </location>
</feature>
<feature type="transmembrane region" description="Helical" evidence="2">
    <location>
        <begin position="17"/>
        <end position="37"/>
    </location>
</feature>
<sequence>MDCDKLLTGLLELFPALLQYMAVTFSLLMPGWTPVTLRTSRIRQLSKIRLSICPPSPDSVWRNSRITYGGTNGDWNNLSGSIIVKNLFDGLQMRFWSNDATLEPWMFNGCPHGPGHHAPDDVVPSAVVWRRCTALSDLRGCLPMISSGCEEDVMVVLTGGRAAEGDNINQAGSAMNGKGSHSINIEAGRVGNNVRIAVSLTNSRPQTTTTMVKTSRILPSSKAQRDS</sequence>
<comment type="caution">
    <text evidence="3">The sequence shown here is derived from an EMBL/GenBank/DDBJ whole genome shotgun (WGS) entry which is preliminary data.</text>
</comment>
<keyword evidence="2" id="KW-0812">Transmembrane</keyword>
<dbReference type="AlphaFoldDB" id="A0A139ICG9"/>
<keyword evidence="2" id="KW-1133">Transmembrane helix</keyword>
<proteinExistence type="predicted"/>
<keyword evidence="4" id="KW-1185">Reference proteome</keyword>
<evidence type="ECO:0000313" key="4">
    <source>
        <dbReference type="Proteomes" id="UP000073492"/>
    </source>
</evidence>
<name>A0A139ICG9_9PEZI</name>
<keyword evidence="2" id="KW-0472">Membrane</keyword>
<evidence type="ECO:0000256" key="2">
    <source>
        <dbReference type="SAM" id="Phobius"/>
    </source>
</evidence>
<reference evidence="3 4" key="1">
    <citation type="submission" date="2015-07" db="EMBL/GenBank/DDBJ databases">
        <title>Comparative genomics of the Sigatoka disease complex on banana suggests a link between parallel evolutionary changes in Pseudocercospora fijiensis and Pseudocercospora eumusae and increased virulence on the banana host.</title>
        <authorList>
            <person name="Chang T.-C."/>
            <person name="Salvucci A."/>
            <person name="Crous P.W."/>
            <person name="Stergiopoulos I."/>
        </authorList>
    </citation>
    <scope>NUCLEOTIDE SEQUENCE [LARGE SCALE GENOMIC DNA]</scope>
    <source>
        <strain evidence="3 4">CBS 116634</strain>
    </source>
</reference>